<dbReference type="GO" id="GO:0005737">
    <property type="term" value="C:cytoplasm"/>
    <property type="evidence" value="ECO:0007669"/>
    <property type="project" value="TreeGrafter"/>
</dbReference>
<gene>
    <name evidence="5" type="ORF">UFOPK2852_00387</name>
</gene>
<dbReference type="GO" id="GO:0034213">
    <property type="term" value="P:quinolinate catabolic process"/>
    <property type="evidence" value="ECO:0007669"/>
    <property type="project" value="TreeGrafter"/>
</dbReference>
<dbReference type="GO" id="GO:0004514">
    <property type="term" value="F:nicotinate-nucleotide diphosphorylase (carboxylating) activity"/>
    <property type="evidence" value="ECO:0007669"/>
    <property type="project" value="InterPro"/>
</dbReference>
<name>A0A6J6U1Z1_9ZZZZ</name>
<dbReference type="Pfam" id="PF01729">
    <property type="entry name" value="QRPTase_C"/>
    <property type="match status" value="1"/>
</dbReference>
<dbReference type="PANTHER" id="PTHR32179">
    <property type="entry name" value="NICOTINATE-NUCLEOTIDE PYROPHOSPHORYLASE [CARBOXYLATING]"/>
    <property type="match status" value="1"/>
</dbReference>
<dbReference type="InterPro" id="IPR036068">
    <property type="entry name" value="Nicotinate_pribotase-like_C"/>
</dbReference>
<dbReference type="InterPro" id="IPR013785">
    <property type="entry name" value="Aldolase_TIM"/>
</dbReference>
<dbReference type="InterPro" id="IPR027277">
    <property type="entry name" value="NadC/ModD"/>
</dbReference>
<evidence type="ECO:0000256" key="1">
    <source>
        <dbReference type="ARBA" id="ARBA00009400"/>
    </source>
</evidence>
<sequence>MGGGVNHRFSLADAALIKDNHVLAAGGVAEAFKLVKAKYPNLPLEVEVDSLQQLREIVGAGADVVMLDNMSIEECRAAVEIVNGTVKLEASGGLILNNAHAYAKTGVDYLAVGALTHSAPVLDIGLDLRME</sequence>
<proteinExistence type="inferred from homology"/>
<dbReference type="Gene3D" id="3.20.20.70">
    <property type="entry name" value="Aldolase class I"/>
    <property type="match status" value="1"/>
</dbReference>
<dbReference type="FunFam" id="3.20.20.70:FF:000030">
    <property type="entry name" value="Nicotinate-nucleotide pyrophosphorylase, carboxylating"/>
    <property type="match status" value="1"/>
</dbReference>
<protein>
    <submittedName>
        <fullName evidence="5">Unannotated protein</fullName>
    </submittedName>
</protein>
<dbReference type="InterPro" id="IPR002638">
    <property type="entry name" value="Quinolinate_PRibosylTrfase_C"/>
</dbReference>
<keyword evidence="2" id="KW-0328">Glycosyltransferase</keyword>
<dbReference type="GO" id="GO:0009435">
    <property type="term" value="P:NAD+ biosynthetic process"/>
    <property type="evidence" value="ECO:0007669"/>
    <property type="project" value="InterPro"/>
</dbReference>
<dbReference type="AlphaFoldDB" id="A0A6J6U1Z1"/>
<reference evidence="5" key="1">
    <citation type="submission" date="2020-05" db="EMBL/GenBank/DDBJ databases">
        <authorList>
            <person name="Chiriac C."/>
            <person name="Salcher M."/>
            <person name="Ghai R."/>
            <person name="Kavagutti S V."/>
        </authorList>
    </citation>
    <scope>NUCLEOTIDE SEQUENCE</scope>
</reference>
<comment type="similarity">
    <text evidence="1">Belongs to the NadC/ModD family.</text>
</comment>
<evidence type="ECO:0000259" key="4">
    <source>
        <dbReference type="Pfam" id="PF01729"/>
    </source>
</evidence>
<keyword evidence="3" id="KW-0808">Transferase</keyword>
<dbReference type="PANTHER" id="PTHR32179:SF3">
    <property type="entry name" value="NICOTINATE-NUCLEOTIDE PYROPHOSPHORYLASE [CARBOXYLATING]"/>
    <property type="match status" value="1"/>
</dbReference>
<accession>A0A6J6U1Z1</accession>
<evidence type="ECO:0000313" key="5">
    <source>
        <dbReference type="EMBL" id="CAB4753961.1"/>
    </source>
</evidence>
<evidence type="ECO:0000256" key="2">
    <source>
        <dbReference type="ARBA" id="ARBA00022676"/>
    </source>
</evidence>
<feature type="domain" description="Quinolinate phosphoribosyl transferase C-terminal" evidence="4">
    <location>
        <begin position="1"/>
        <end position="127"/>
    </location>
</feature>
<organism evidence="5">
    <name type="scientific">freshwater metagenome</name>
    <dbReference type="NCBI Taxonomy" id="449393"/>
    <lineage>
        <taxon>unclassified sequences</taxon>
        <taxon>metagenomes</taxon>
        <taxon>ecological metagenomes</taxon>
    </lineage>
</organism>
<evidence type="ECO:0000256" key="3">
    <source>
        <dbReference type="ARBA" id="ARBA00022679"/>
    </source>
</evidence>
<dbReference type="EMBL" id="CAEZZJ010000028">
    <property type="protein sequence ID" value="CAB4753961.1"/>
    <property type="molecule type" value="Genomic_DNA"/>
</dbReference>
<dbReference type="SUPFAM" id="SSF51690">
    <property type="entry name" value="Nicotinate/Quinolinate PRTase C-terminal domain-like"/>
    <property type="match status" value="1"/>
</dbReference>